<feature type="domain" description="LssY-like C-terminal" evidence="8">
    <location>
        <begin position="491"/>
        <end position="612"/>
    </location>
</feature>
<feature type="transmembrane region" description="Helical" evidence="6">
    <location>
        <begin position="60"/>
        <end position="81"/>
    </location>
</feature>
<feature type="transmembrane region" description="Helical" evidence="6">
    <location>
        <begin position="353"/>
        <end position="371"/>
    </location>
</feature>
<dbReference type="PANTHER" id="PTHR30353">
    <property type="entry name" value="INNER MEMBRANE PROTEIN DEDA-RELATED"/>
    <property type="match status" value="1"/>
</dbReference>
<evidence type="ECO:0000256" key="1">
    <source>
        <dbReference type="ARBA" id="ARBA00004651"/>
    </source>
</evidence>
<feature type="transmembrane region" description="Helical" evidence="6">
    <location>
        <begin position="6"/>
        <end position="26"/>
    </location>
</feature>
<keyword evidence="4 6" id="KW-1133">Transmembrane helix</keyword>
<dbReference type="Pfam" id="PF09335">
    <property type="entry name" value="VTT_dom"/>
    <property type="match status" value="1"/>
</dbReference>
<reference evidence="9" key="1">
    <citation type="submission" date="2018-06" db="EMBL/GenBank/DDBJ databases">
        <authorList>
            <person name="Zhirakovskaya E."/>
        </authorList>
    </citation>
    <scope>NUCLEOTIDE SEQUENCE</scope>
</reference>
<dbReference type="AlphaFoldDB" id="A0A3B1AV80"/>
<evidence type="ECO:0000256" key="5">
    <source>
        <dbReference type="ARBA" id="ARBA00023136"/>
    </source>
</evidence>
<feature type="transmembrane region" description="Helical" evidence="6">
    <location>
        <begin position="378"/>
        <end position="397"/>
    </location>
</feature>
<dbReference type="Pfam" id="PF14067">
    <property type="entry name" value="LssY_C"/>
    <property type="match status" value="1"/>
</dbReference>
<evidence type="ECO:0000256" key="3">
    <source>
        <dbReference type="ARBA" id="ARBA00022692"/>
    </source>
</evidence>
<dbReference type="PANTHER" id="PTHR30353:SF15">
    <property type="entry name" value="INNER MEMBRANE PROTEIN YABI"/>
    <property type="match status" value="1"/>
</dbReference>
<gene>
    <name evidence="9" type="ORF">MNBD_GAMMA22-417</name>
</gene>
<protein>
    <submittedName>
        <fullName evidence="9">Uncharacterized protein</fullName>
    </submittedName>
</protein>
<evidence type="ECO:0000313" key="9">
    <source>
        <dbReference type="EMBL" id="VAX02150.1"/>
    </source>
</evidence>
<keyword evidence="3 6" id="KW-0812">Transmembrane</keyword>
<dbReference type="GO" id="GO:0005886">
    <property type="term" value="C:plasma membrane"/>
    <property type="evidence" value="ECO:0007669"/>
    <property type="project" value="UniProtKB-SubCell"/>
</dbReference>
<feature type="transmembrane region" description="Helical" evidence="6">
    <location>
        <begin position="176"/>
        <end position="198"/>
    </location>
</feature>
<comment type="subcellular location">
    <subcellularLocation>
        <location evidence="1">Cell membrane</location>
        <topology evidence="1">Multi-pass membrane protein</topology>
    </subcellularLocation>
</comment>
<evidence type="ECO:0000259" key="8">
    <source>
        <dbReference type="Pfam" id="PF14067"/>
    </source>
</evidence>
<feature type="transmembrane region" description="Helical" evidence="6">
    <location>
        <begin position="243"/>
        <end position="268"/>
    </location>
</feature>
<evidence type="ECO:0000256" key="6">
    <source>
        <dbReference type="SAM" id="Phobius"/>
    </source>
</evidence>
<feature type="transmembrane region" description="Helical" evidence="6">
    <location>
        <begin position="145"/>
        <end position="170"/>
    </location>
</feature>
<dbReference type="InterPro" id="IPR032816">
    <property type="entry name" value="VTT_dom"/>
</dbReference>
<dbReference type="InterPro" id="IPR032818">
    <property type="entry name" value="DedA-like"/>
</dbReference>
<name>A0A3B1AV80_9ZZZZ</name>
<feature type="transmembrane region" description="Helical" evidence="6">
    <location>
        <begin position="328"/>
        <end position="347"/>
    </location>
</feature>
<feature type="domain" description="VTT" evidence="7">
    <location>
        <begin position="44"/>
        <end position="163"/>
    </location>
</feature>
<dbReference type="EMBL" id="UOFS01000054">
    <property type="protein sequence ID" value="VAX02150.1"/>
    <property type="molecule type" value="Genomic_DNA"/>
</dbReference>
<evidence type="ECO:0000256" key="2">
    <source>
        <dbReference type="ARBA" id="ARBA00022475"/>
    </source>
</evidence>
<accession>A0A3B1AV80</accession>
<keyword evidence="2" id="KW-1003">Cell membrane</keyword>
<proteinExistence type="predicted"/>
<evidence type="ECO:0000259" key="7">
    <source>
        <dbReference type="Pfam" id="PF09335"/>
    </source>
</evidence>
<feature type="transmembrane region" description="Helical" evidence="6">
    <location>
        <begin position="403"/>
        <end position="420"/>
    </location>
</feature>
<sequence length="659" mass="75469">MDESTTISIFSWLADHPILFGLTIFFIALIESLALVGILVPGIVLMLLIGAYLATSQFSFFYAVILAFAGAIAGDSISYYLGYHYKNKLITLWPISRYPEAFQKGINFFKRHGYKSIILGRFIGPLRPIVPAIAGMFQMPRAQFFISNVFSASIWAPVVLLPGFVIGLSLEYASDIAGRLIILVIVTGTLLWVIFWLIKTIYISLLPRIDKSIALLLQWSHKHPITGKVPRIILDNKYSDKNLFSLLSILFLIFSYIFFILPLSLGIFEQANDIDIFLKDIFLNFNSPISDSFVVILLNLTGLRWLLFLAFFTLVLTILNKNTFLYRYFILNFILISILQILLTQYFTIDKNLNLSTSSIYLFLTFILTFNNSTKRKIFYYGICYTLISTVMLALIYYGNENVLPLILTSGFSFIWVVLLTSGYRHHNKIKILTLTFQNKVGLALLLIFLLKVFILPNSFYITKFKKDTLVIENSIWTKFAWKNLPSHRVGFINKTKHPFNIQWLGTKQDIIQSLTSNSEKNRYNWLVSPPATLSNVLQLLNTQATTKSLAIYPHLHNGKYEQLRFINHSKTDEILVIRLWQTSLKIKKYQPEQNAKPLWQGTLTKLSKVNTAGVVMLQTSLINATALNIFASDLSLRNLKVIHRKNAKFWNTVMLISN</sequence>
<feature type="transmembrane region" description="Helical" evidence="6">
    <location>
        <begin position="441"/>
        <end position="462"/>
    </location>
</feature>
<feature type="transmembrane region" description="Helical" evidence="6">
    <location>
        <begin position="293"/>
        <end position="316"/>
    </location>
</feature>
<feature type="transmembrane region" description="Helical" evidence="6">
    <location>
        <begin position="33"/>
        <end position="54"/>
    </location>
</feature>
<organism evidence="9">
    <name type="scientific">hydrothermal vent metagenome</name>
    <dbReference type="NCBI Taxonomy" id="652676"/>
    <lineage>
        <taxon>unclassified sequences</taxon>
        <taxon>metagenomes</taxon>
        <taxon>ecological metagenomes</taxon>
    </lineage>
</organism>
<evidence type="ECO:0000256" key="4">
    <source>
        <dbReference type="ARBA" id="ARBA00022989"/>
    </source>
</evidence>
<keyword evidence="5 6" id="KW-0472">Membrane</keyword>
<dbReference type="InterPro" id="IPR025902">
    <property type="entry name" value="LssY-like-C_dom"/>
</dbReference>